<protein>
    <recommendedName>
        <fullName evidence="2">histidine kinase</fullName>
        <ecNumber evidence="2">2.7.13.3</ecNumber>
    </recommendedName>
</protein>
<evidence type="ECO:0000313" key="11">
    <source>
        <dbReference type="Proteomes" id="UP000184236"/>
    </source>
</evidence>
<dbReference type="AlphaFoldDB" id="A0A1M4TUM1"/>
<proteinExistence type="predicted"/>
<dbReference type="Proteomes" id="UP000184236">
    <property type="component" value="Unassembled WGS sequence"/>
</dbReference>
<dbReference type="GO" id="GO:0009927">
    <property type="term" value="F:histidine phosphotransfer kinase activity"/>
    <property type="evidence" value="ECO:0007669"/>
    <property type="project" value="TreeGrafter"/>
</dbReference>
<dbReference type="InterPro" id="IPR000700">
    <property type="entry name" value="PAS-assoc_C"/>
</dbReference>
<evidence type="ECO:0000256" key="2">
    <source>
        <dbReference type="ARBA" id="ARBA00012438"/>
    </source>
</evidence>
<dbReference type="STRING" id="1302685.SAMN05444408_101573"/>
<dbReference type="GO" id="GO:0005886">
    <property type="term" value="C:plasma membrane"/>
    <property type="evidence" value="ECO:0007669"/>
    <property type="project" value="TreeGrafter"/>
</dbReference>
<keyword evidence="6" id="KW-0175">Coiled coil</keyword>
<keyword evidence="3" id="KW-0597">Phosphoprotein</keyword>
<feature type="coiled-coil region" evidence="6">
    <location>
        <begin position="164"/>
        <end position="240"/>
    </location>
</feature>
<feature type="domain" description="PAC" evidence="9">
    <location>
        <begin position="467"/>
        <end position="519"/>
    </location>
</feature>
<evidence type="ECO:0000259" key="8">
    <source>
        <dbReference type="PROSITE" id="PS50112"/>
    </source>
</evidence>
<dbReference type="InterPro" id="IPR013656">
    <property type="entry name" value="PAS_4"/>
</dbReference>
<evidence type="ECO:0000259" key="9">
    <source>
        <dbReference type="PROSITE" id="PS50113"/>
    </source>
</evidence>
<evidence type="ECO:0000256" key="3">
    <source>
        <dbReference type="ARBA" id="ARBA00022553"/>
    </source>
</evidence>
<dbReference type="SMART" id="SM00091">
    <property type="entry name" value="PAS"/>
    <property type="match status" value="3"/>
</dbReference>
<feature type="domain" description="Histidine kinase" evidence="7">
    <location>
        <begin position="523"/>
        <end position="735"/>
    </location>
</feature>
<reference evidence="11" key="1">
    <citation type="submission" date="2016-11" db="EMBL/GenBank/DDBJ databases">
        <authorList>
            <person name="Varghese N."/>
            <person name="Submissions S."/>
        </authorList>
    </citation>
    <scope>NUCLEOTIDE SEQUENCE [LARGE SCALE GENOMIC DNA]</scope>
    <source>
        <strain evidence="11">DSM 26898</strain>
    </source>
</reference>
<dbReference type="InterPro" id="IPR001610">
    <property type="entry name" value="PAC"/>
</dbReference>
<dbReference type="FunFam" id="3.30.565.10:FF:000006">
    <property type="entry name" value="Sensor histidine kinase WalK"/>
    <property type="match status" value="1"/>
</dbReference>
<dbReference type="RefSeq" id="WP_072883291.1">
    <property type="nucleotide sequence ID" value="NZ_FQVO01000001.1"/>
</dbReference>
<dbReference type="OrthoDB" id="9766459at2"/>
<dbReference type="PRINTS" id="PR00344">
    <property type="entry name" value="BCTRLSENSOR"/>
</dbReference>
<dbReference type="Pfam" id="PF02518">
    <property type="entry name" value="HATPase_c"/>
    <property type="match status" value="1"/>
</dbReference>
<feature type="coiled-coil region" evidence="6">
    <location>
        <begin position="367"/>
        <end position="397"/>
    </location>
</feature>
<dbReference type="PANTHER" id="PTHR43047">
    <property type="entry name" value="TWO-COMPONENT HISTIDINE PROTEIN KINASE"/>
    <property type="match status" value="1"/>
</dbReference>
<dbReference type="NCBIfam" id="TIGR00229">
    <property type="entry name" value="sensory_box"/>
    <property type="match status" value="1"/>
</dbReference>
<dbReference type="InterPro" id="IPR000014">
    <property type="entry name" value="PAS"/>
</dbReference>
<dbReference type="PROSITE" id="PS50109">
    <property type="entry name" value="HIS_KIN"/>
    <property type="match status" value="1"/>
</dbReference>
<dbReference type="Pfam" id="PF13426">
    <property type="entry name" value="PAS_9"/>
    <property type="match status" value="1"/>
</dbReference>
<organism evidence="10 11">
    <name type="scientific">Chryseobacterium takakiae</name>
    <dbReference type="NCBI Taxonomy" id="1302685"/>
    <lineage>
        <taxon>Bacteria</taxon>
        <taxon>Pseudomonadati</taxon>
        <taxon>Bacteroidota</taxon>
        <taxon>Flavobacteriia</taxon>
        <taxon>Flavobacteriales</taxon>
        <taxon>Weeksellaceae</taxon>
        <taxon>Chryseobacterium group</taxon>
        <taxon>Chryseobacterium</taxon>
    </lineage>
</organism>
<evidence type="ECO:0000256" key="4">
    <source>
        <dbReference type="ARBA" id="ARBA00022679"/>
    </source>
</evidence>
<feature type="domain" description="PAS" evidence="8">
    <location>
        <begin position="387"/>
        <end position="429"/>
    </location>
</feature>
<dbReference type="GO" id="GO:0000155">
    <property type="term" value="F:phosphorelay sensor kinase activity"/>
    <property type="evidence" value="ECO:0007669"/>
    <property type="project" value="InterPro"/>
</dbReference>
<dbReference type="Gene3D" id="3.30.450.20">
    <property type="entry name" value="PAS domain"/>
    <property type="match status" value="3"/>
</dbReference>
<dbReference type="SMART" id="SM00086">
    <property type="entry name" value="PAC"/>
    <property type="match status" value="1"/>
</dbReference>
<dbReference type="Pfam" id="PF13188">
    <property type="entry name" value="PAS_8"/>
    <property type="match status" value="1"/>
</dbReference>
<accession>A0A1M4TUM1</accession>
<evidence type="ECO:0000256" key="5">
    <source>
        <dbReference type="ARBA" id="ARBA00022777"/>
    </source>
</evidence>
<evidence type="ECO:0000256" key="1">
    <source>
        <dbReference type="ARBA" id="ARBA00000085"/>
    </source>
</evidence>
<dbReference type="EC" id="2.7.13.3" evidence="2"/>
<keyword evidence="4" id="KW-0808">Transferase</keyword>
<keyword evidence="11" id="KW-1185">Reference proteome</keyword>
<evidence type="ECO:0000313" key="10">
    <source>
        <dbReference type="EMBL" id="SHE48105.1"/>
    </source>
</evidence>
<gene>
    <name evidence="10" type="ORF">SAMN05444408_101573</name>
</gene>
<dbReference type="SMART" id="SM00387">
    <property type="entry name" value="HATPase_c"/>
    <property type="match status" value="1"/>
</dbReference>
<evidence type="ECO:0000256" key="6">
    <source>
        <dbReference type="SAM" id="Coils"/>
    </source>
</evidence>
<dbReference type="InterPro" id="IPR036890">
    <property type="entry name" value="HATPase_C_sf"/>
</dbReference>
<dbReference type="SUPFAM" id="SSF47384">
    <property type="entry name" value="Homodimeric domain of signal transducing histidine kinase"/>
    <property type="match status" value="1"/>
</dbReference>
<dbReference type="InterPro" id="IPR004358">
    <property type="entry name" value="Sig_transdc_His_kin-like_C"/>
</dbReference>
<dbReference type="SMART" id="SM00388">
    <property type="entry name" value="HisKA"/>
    <property type="match status" value="1"/>
</dbReference>
<dbReference type="SUPFAM" id="SSF55785">
    <property type="entry name" value="PYP-like sensor domain (PAS domain)"/>
    <property type="match status" value="3"/>
</dbReference>
<dbReference type="InterPro" id="IPR005467">
    <property type="entry name" value="His_kinase_dom"/>
</dbReference>
<dbReference type="Gene3D" id="3.30.565.10">
    <property type="entry name" value="Histidine kinase-like ATPase, C-terminal domain"/>
    <property type="match status" value="1"/>
</dbReference>
<dbReference type="InterPro" id="IPR035965">
    <property type="entry name" value="PAS-like_dom_sf"/>
</dbReference>
<dbReference type="SUPFAM" id="SSF55874">
    <property type="entry name" value="ATPase domain of HSP90 chaperone/DNA topoisomerase II/histidine kinase"/>
    <property type="match status" value="1"/>
</dbReference>
<dbReference type="Gene3D" id="1.10.287.130">
    <property type="match status" value="1"/>
</dbReference>
<comment type="catalytic activity">
    <reaction evidence="1">
        <text>ATP + protein L-histidine = ADP + protein N-phospho-L-histidine.</text>
        <dbReference type="EC" id="2.7.13.3"/>
    </reaction>
</comment>
<sequence>MIHFFSALGTDAIFDILKQSSDPTAIYTGEDLRIQFANDAMLKIWNQDESIRGRKLEEVFPELNEKSYLDILRNTWHSGKECEIQNIPLSTELNGNKITLYYDFKYKPVADKAGKIYCILHTASNVTERQQVWELLRNRETELNIANHDLSSLNHDFQTSNEELTAVNKEYIEMNRNLDHANKEIYFLSDQLRKDNSDLLSGKIENESNISELTLQNEELNSKNNQLKHLNDTISLLNEKLTTSEMSFRDLITQSPVAMMLLKGEDYVVTMVNVAMLELLGKDATIIGKPLFKEFPELRGQKAADMLEDTYKNGIKHSDDASPVIFKKDGQPKQGFFNFSYTPYIENGIITGVIDMAIDVTAHAEAIMHLEENIKEKVELENNLRESEQRLRSILETMAEGVGVIDASGQMVYANPMAQQILGLKETEIKTRTYDDPQWQNLRIDGTPLPSEEHPMSIMMKTQKPLTDHEIAVQPPNGDRIYLSINAAPMFDQNGVLTGGIGTFMDVTERRLIAQSKDDFISIASHELRTPVTALKASLQMLQKRGMNLTEQTKIKLIDQSVESLNKLTTLMNDLLDTSRLEHGQLKIDKKPFTISELFKECLANFAQQTDRKITFEGDLYQKIVADSQQIGQVMVNLINNAIKYAPDSDIVIKANMLDDKEMMISVKDNGPGIPKEKLSRLFERYYRTDYQGQKFSGLGLGLFICADIIKNHSGSIGVESEVGHGSTFWFTLPV</sequence>
<evidence type="ECO:0000259" key="7">
    <source>
        <dbReference type="PROSITE" id="PS50109"/>
    </source>
</evidence>
<dbReference type="InterPro" id="IPR036097">
    <property type="entry name" value="HisK_dim/P_sf"/>
</dbReference>
<dbReference type="CDD" id="cd00082">
    <property type="entry name" value="HisKA"/>
    <property type="match status" value="1"/>
</dbReference>
<dbReference type="CDD" id="cd00130">
    <property type="entry name" value="PAS"/>
    <property type="match status" value="1"/>
</dbReference>
<dbReference type="EMBL" id="FQVO01000001">
    <property type="protein sequence ID" value="SHE48105.1"/>
    <property type="molecule type" value="Genomic_DNA"/>
</dbReference>
<dbReference type="PROSITE" id="PS50112">
    <property type="entry name" value="PAS"/>
    <property type="match status" value="1"/>
</dbReference>
<keyword evidence="5" id="KW-0418">Kinase</keyword>
<dbReference type="InterPro" id="IPR003661">
    <property type="entry name" value="HisK_dim/P_dom"/>
</dbReference>
<name>A0A1M4TUM1_9FLAO</name>
<dbReference type="Pfam" id="PF00512">
    <property type="entry name" value="HisKA"/>
    <property type="match status" value="1"/>
</dbReference>
<dbReference type="PROSITE" id="PS50113">
    <property type="entry name" value="PAC"/>
    <property type="match status" value="1"/>
</dbReference>
<dbReference type="Pfam" id="PF08448">
    <property type="entry name" value="PAS_4"/>
    <property type="match status" value="1"/>
</dbReference>
<dbReference type="PANTHER" id="PTHR43047:SF72">
    <property type="entry name" value="OSMOSENSING HISTIDINE PROTEIN KINASE SLN1"/>
    <property type="match status" value="1"/>
</dbReference>
<dbReference type="InterPro" id="IPR003594">
    <property type="entry name" value="HATPase_dom"/>
</dbReference>